<comment type="function">
    <text evidence="8">Required both for recombination and for the repair of DNA damage caused by X-rays.</text>
</comment>
<evidence type="ECO:0000313" key="12">
    <source>
        <dbReference type="Proteomes" id="UP001175228"/>
    </source>
</evidence>
<dbReference type="NCBIfam" id="TIGR02239">
    <property type="entry name" value="recomb_RAD51"/>
    <property type="match status" value="1"/>
</dbReference>
<feature type="domain" description="RecA family profile 1" evidence="9">
    <location>
        <begin position="102"/>
        <end position="263"/>
    </location>
</feature>
<dbReference type="InterPro" id="IPR011941">
    <property type="entry name" value="DNA_recomb/repair_Rad51"/>
</dbReference>
<dbReference type="PANTHER" id="PTHR22942:SF39">
    <property type="entry name" value="DNA REPAIR PROTEIN RAD51 HOMOLOG 1"/>
    <property type="match status" value="1"/>
</dbReference>
<dbReference type="GO" id="GO:0006312">
    <property type="term" value="P:mitotic recombination"/>
    <property type="evidence" value="ECO:0007669"/>
    <property type="project" value="TreeGrafter"/>
</dbReference>
<evidence type="ECO:0000256" key="1">
    <source>
        <dbReference type="ARBA" id="ARBA00004123"/>
    </source>
</evidence>
<dbReference type="PANTHER" id="PTHR22942">
    <property type="entry name" value="RECA/RAD51/RADA DNA STRAND-PAIRING FAMILY MEMBER"/>
    <property type="match status" value="1"/>
</dbReference>
<evidence type="ECO:0000256" key="4">
    <source>
        <dbReference type="ARBA" id="ARBA00022840"/>
    </source>
</evidence>
<dbReference type="InterPro" id="IPR016467">
    <property type="entry name" value="DNA_recomb/repair_RecA-like"/>
</dbReference>
<evidence type="ECO:0000313" key="11">
    <source>
        <dbReference type="EMBL" id="KAK0506363.1"/>
    </source>
</evidence>
<reference evidence="11" key="1">
    <citation type="submission" date="2023-06" db="EMBL/GenBank/DDBJ databases">
        <authorList>
            <consortium name="Lawrence Berkeley National Laboratory"/>
            <person name="Ahrendt S."/>
            <person name="Sahu N."/>
            <person name="Indic B."/>
            <person name="Wong-Bajracharya J."/>
            <person name="Merenyi Z."/>
            <person name="Ke H.-M."/>
            <person name="Monk M."/>
            <person name="Kocsube S."/>
            <person name="Drula E."/>
            <person name="Lipzen A."/>
            <person name="Balint B."/>
            <person name="Henrissat B."/>
            <person name="Andreopoulos B."/>
            <person name="Martin F.M."/>
            <person name="Harder C.B."/>
            <person name="Rigling D."/>
            <person name="Ford K.L."/>
            <person name="Foster G.D."/>
            <person name="Pangilinan J."/>
            <person name="Papanicolaou A."/>
            <person name="Barry K."/>
            <person name="LaButti K."/>
            <person name="Viragh M."/>
            <person name="Koriabine M."/>
            <person name="Yan M."/>
            <person name="Riley R."/>
            <person name="Champramary S."/>
            <person name="Plett K.L."/>
            <person name="Tsai I.J."/>
            <person name="Slot J."/>
            <person name="Sipos G."/>
            <person name="Plett J."/>
            <person name="Nagy L.G."/>
            <person name="Grigoriev I.V."/>
        </authorList>
    </citation>
    <scope>NUCLEOTIDE SEQUENCE</scope>
    <source>
        <strain evidence="11">HWK02</strain>
    </source>
</reference>
<keyword evidence="8" id="KW-0234">DNA repair</keyword>
<dbReference type="GO" id="GO:0000150">
    <property type="term" value="F:DNA strand exchange activity"/>
    <property type="evidence" value="ECO:0007669"/>
    <property type="project" value="InterPro"/>
</dbReference>
<dbReference type="PROSITE" id="PS50162">
    <property type="entry name" value="RECA_2"/>
    <property type="match status" value="1"/>
</dbReference>
<dbReference type="GO" id="GO:0042148">
    <property type="term" value="P:DNA strand invasion"/>
    <property type="evidence" value="ECO:0007669"/>
    <property type="project" value="TreeGrafter"/>
</dbReference>
<comment type="subcellular location">
    <subcellularLocation>
        <location evidence="1 8">Nucleus</location>
    </subcellularLocation>
</comment>
<dbReference type="GO" id="GO:0003697">
    <property type="term" value="F:single-stranded DNA binding"/>
    <property type="evidence" value="ECO:0007669"/>
    <property type="project" value="InterPro"/>
</dbReference>
<dbReference type="GO" id="GO:0007131">
    <property type="term" value="P:reciprocal meiotic recombination"/>
    <property type="evidence" value="ECO:0007669"/>
    <property type="project" value="TreeGrafter"/>
</dbReference>
<dbReference type="AlphaFoldDB" id="A0AA39QRE5"/>
<dbReference type="SUPFAM" id="SSF47794">
    <property type="entry name" value="Rad51 N-terminal domain-like"/>
    <property type="match status" value="1"/>
</dbReference>
<dbReference type="InterPro" id="IPR020587">
    <property type="entry name" value="RecA_monomer-monomer_interface"/>
</dbReference>
<keyword evidence="6 8" id="KW-0539">Nucleus</keyword>
<dbReference type="Pfam" id="PF08423">
    <property type="entry name" value="Rad51"/>
    <property type="match status" value="1"/>
</dbReference>
<dbReference type="Pfam" id="PF14520">
    <property type="entry name" value="HHH_5"/>
    <property type="match status" value="1"/>
</dbReference>
<feature type="domain" description="RecA family profile 2" evidence="10">
    <location>
        <begin position="271"/>
        <end position="334"/>
    </location>
</feature>
<evidence type="ECO:0000256" key="6">
    <source>
        <dbReference type="ARBA" id="ARBA00023242"/>
    </source>
</evidence>
<organism evidence="11 12">
    <name type="scientific">Armillaria luteobubalina</name>
    <dbReference type="NCBI Taxonomy" id="153913"/>
    <lineage>
        <taxon>Eukaryota</taxon>
        <taxon>Fungi</taxon>
        <taxon>Dikarya</taxon>
        <taxon>Basidiomycota</taxon>
        <taxon>Agaricomycotina</taxon>
        <taxon>Agaricomycetes</taxon>
        <taxon>Agaricomycetidae</taxon>
        <taxon>Agaricales</taxon>
        <taxon>Marasmiineae</taxon>
        <taxon>Physalacriaceae</taxon>
        <taxon>Armillaria</taxon>
    </lineage>
</organism>
<dbReference type="InterPro" id="IPR010995">
    <property type="entry name" value="DNA_repair_Rad51/TF_NusA_a-hlx"/>
</dbReference>
<dbReference type="Gene3D" id="1.10.150.20">
    <property type="entry name" value="5' to 3' exonuclease, C-terminal subdomain"/>
    <property type="match status" value="1"/>
</dbReference>
<dbReference type="SUPFAM" id="SSF52540">
    <property type="entry name" value="P-loop containing nucleoside triphosphate hydrolases"/>
    <property type="match status" value="1"/>
</dbReference>
<dbReference type="Proteomes" id="UP001175228">
    <property type="component" value="Unassembled WGS sequence"/>
</dbReference>
<dbReference type="GO" id="GO:0005524">
    <property type="term" value="F:ATP binding"/>
    <property type="evidence" value="ECO:0007669"/>
    <property type="project" value="UniProtKB-KW"/>
</dbReference>
<keyword evidence="4 7" id="KW-0067">ATP-binding</keyword>
<dbReference type="NCBIfam" id="NF003301">
    <property type="entry name" value="PRK04301.1"/>
    <property type="match status" value="1"/>
</dbReference>
<evidence type="ECO:0000259" key="10">
    <source>
        <dbReference type="PROSITE" id="PS50163"/>
    </source>
</evidence>
<proteinExistence type="inferred from homology"/>
<dbReference type="SMART" id="SM00382">
    <property type="entry name" value="AAA"/>
    <property type="match status" value="1"/>
</dbReference>
<evidence type="ECO:0000256" key="2">
    <source>
        <dbReference type="ARBA" id="ARBA00007095"/>
    </source>
</evidence>
<protein>
    <recommendedName>
        <fullName evidence="8">DNA repair protein RAD51 homolog</fullName>
    </recommendedName>
</protein>
<keyword evidence="8" id="KW-0227">DNA damage</keyword>
<evidence type="ECO:0000259" key="9">
    <source>
        <dbReference type="PROSITE" id="PS50162"/>
    </source>
</evidence>
<dbReference type="InterPro" id="IPR013632">
    <property type="entry name" value="Rad51_C"/>
</dbReference>
<keyword evidence="12" id="KW-1185">Reference proteome</keyword>
<keyword evidence="8" id="KW-0233">DNA recombination</keyword>
<dbReference type="InterPro" id="IPR003593">
    <property type="entry name" value="AAA+_ATPase"/>
</dbReference>
<keyword evidence="3 7" id="KW-0547">Nucleotide-binding</keyword>
<gene>
    <name evidence="11" type="ORF">EDD18DRAFT_1304867</name>
</gene>
<accession>A0AA39QRE5</accession>
<comment type="caution">
    <text evidence="11">The sequence shown here is derived from an EMBL/GenBank/DDBJ whole genome shotgun (WGS) entry which is preliminary data.</text>
</comment>
<dbReference type="PROSITE" id="PS50163">
    <property type="entry name" value="RECA_3"/>
    <property type="match status" value="1"/>
</dbReference>
<dbReference type="InterPro" id="IPR027417">
    <property type="entry name" value="P-loop_NTPase"/>
</dbReference>
<evidence type="ECO:0000256" key="7">
    <source>
        <dbReference type="RuleBase" id="RU003422"/>
    </source>
</evidence>
<dbReference type="FunFam" id="3.40.50.300:FF:002052">
    <property type="entry name" value="DNA repair protein RAD51 homolog"/>
    <property type="match status" value="1"/>
</dbReference>
<dbReference type="FunFam" id="1.10.150.20:FF:000008">
    <property type="entry name" value="DNA repair protein RAD51 homolog"/>
    <property type="match status" value="1"/>
</dbReference>
<evidence type="ECO:0000256" key="5">
    <source>
        <dbReference type="ARBA" id="ARBA00023125"/>
    </source>
</evidence>
<dbReference type="GO" id="GO:0000730">
    <property type="term" value="P:DNA recombinase assembly"/>
    <property type="evidence" value="ECO:0007669"/>
    <property type="project" value="TreeGrafter"/>
</dbReference>
<dbReference type="Gene3D" id="3.40.50.300">
    <property type="entry name" value="P-loop containing nucleotide triphosphate hydrolases"/>
    <property type="match status" value="1"/>
</dbReference>
<dbReference type="GO" id="GO:0000794">
    <property type="term" value="C:condensed nuclear chromosome"/>
    <property type="evidence" value="ECO:0007669"/>
    <property type="project" value="TreeGrafter"/>
</dbReference>
<name>A0AA39QRE5_9AGAR</name>
<comment type="similarity">
    <text evidence="2 8">Belongs to the RecA family. RAD51 subfamily.</text>
</comment>
<dbReference type="InterPro" id="IPR020588">
    <property type="entry name" value="RecA_ATP-bd"/>
</dbReference>
<dbReference type="PIRSF" id="PIRSF005856">
    <property type="entry name" value="Rad51"/>
    <property type="match status" value="1"/>
</dbReference>
<dbReference type="GO" id="GO:0070192">
    <property type="term" value="P:chromosome organization involved in meiotic cell cycle"/>
    <property type="evidence" value="ECO:0007669"/>
    <property type="project" value="TreeGrafter"/>
</dbReference>
<evidence type="ECO:0000256" key="8">
    <source>
        <dbReference type="RuleBase" id="RU364139"/>
    </source>
</evidence>
<dbReference type="GO" id="GO:0003690">
    <property type="term" value="F:double-stranded DNA binding"/>
    <property type="evidence" value="ECO:0007669"/>
    <property type="project" value="InterPro"/>
</dbReference>
<dbReference type="GO" id="GO:0140664">
    <property type="term" value="F:ATP-dependent DNA damage sensor activity"/>
    <property type="evidence" value="ECO:0007669"/>
    <property type="project" value="InterPro"/>
</dbReference>
<dbReference type="EMBL" id="JAUEPU010000001">
    <property type="protein sequence ID" value="KAK0506363.1"/>
    <property type="molecule type" value="Genomic_DNA"/>
</dbReference>
<evidence type="ECO:0000256" key="3">
    <source>
        <dbReference type="ARBA" id="ARBA00022741"/>
    </source>
</evidence>
<sequence>MPVTLLRHAHQDDVEQDGDAFQFTGPLLVNKLQEAGIHANDIKKLSDAGLNTVEAVAFTPKKHLITIKGISEQKADKIIAEAQKIVPLGFQSATEVHARRAELVHITTGSKQLDALLGGGIETGAITELFGEFRTGKSQLCHTLAVTCQLPVSMGGGEGKCLYIDTEGTFRPVRLLAVAERYGLNGEEYARAYNADHQNALLTSASALMSESRFCLLIVDSCTALYRTDFSGRGELSSRQNHLGKFLTHAPTFGIAVVVTNQVMSSPDAAAGPYASNEKKPIGGNIMAHASTTRLQLKKSRGNTRSCKIYDSPCLPEMETHFAILPSGIGDAEEEA</sequence>
<keyword evidence="5 8" id="KW-0238">DNA-binding</keyword>
<dbReference type="GO" id="GO:1990426">
    <property type="term" value="P:mitotic recombination-dependent replication fork processing"/>
    <property type="evidence" value="ECO:0007669"/>
    <property type="project" value="InterPro"/>
</dbReference>